<dbReference type="Pfam" id="PF13520">
    <property type="entry name" value="AA_permease_2"/>
    <property type="match status" value="1"/>
</dbReference>
<dbReference type="GO" id="GO:0022857">
    <property type="term" value="F:transmembrane transporter activity"/>
    <property type="evidence" value="ECO:0007669"/>
    <property type="project" value="InterPro"/>
</dbReference>
<evidence type="ECO:0000256" key="3">
    <source>
        <dbReference type="ARBA" id="ARBA00022692"/>
    </source>
</evidence>
<feature type="transmembrane region" description="Helical" evidence="6">
    <location>
        <begin position="49"/>
        <end position="73"/>
    </location>
</feature>
<feature type="transmembrane region" description="Helical" evidence="6">
    <location>
        <begin position="200"/>
        <end position="225"/>
    </location>
</feature>
<keyword evidence="2" id="KW-1003">Cell membrane</keyword>
<dbReference type="PANTHER" id="PTHR42770:SF16">
    <property type="entry name" value="AMINO ACID PERMEASE"/>
    <property type="match status" value="1"/>
</dbReference>
<evidence type="ECO:0000313" key="8">
    <source>
        <dbReference type="Proteomes" id="UP000256748"/>
    </source>
</evidence>
<keyword evidence="4 6" id="KW-1133">Transmembrane helix</keyword>
<feature type="transmembrane region" description="Helical" evidence="6">
    <location>
        <begin position="133"/>
        <end position="149"/>
    </location>
</feature>
<comment type="caution">
    <text evidence="7">The sequence shown here is derived from an EMBL/GenBank/DDBJ whole genome shotgun (WGS) entry which is preliminary data.</text>
</comment>
<feature type="transmembrane region" description="Helical" evidence="6">
    <location>
        <begin position="409"/>
        <end position="430"/>
    </location>
</feature>
<gene>
    <name evidence="7" type="ORF">B5K10_13475</name>
</gene>
<organism evidence="7 8">
    <name type="scientific">Rhizobium leguminosarum bv. trifolii</name>
    <dbReference type="NCBI Taxonomy" id="386"/>
    <lineage>
        <taxon>Bacteria</taxon>
        <taxon>Pseudomonadati</taxon>
        <taxon>Pseudomonadota</taxon>
        <taxon>Alphaproteobacteria</taxon>
        <taxon>Hyphomicrobiales</taxon>
        <taxon>Rhizobiaceae</taxon>
        <taxon>Rhizobium/Agrobacterium group</taxon>
        <taxon>Rhizobium</taxon>
    </lineage>
</organism>
<dbReference type="PIRSF" id="PIRSF006060">
    <property type="entry name" value="AA_transporter"/>
    <property type="match status" value="1"/>
</dbReference>
<dbReference type="EMBL" id="NAOO01000017">
    <property type="protein sequence ID" value="RFB92980.1"/>
    <property type="molecule type" value="Genomic_DNA"/>
</dbReference>
<dbReference type="PANTHER" id="PTHR42770">
    <property type="entry name" value="AMINO ACID TRANSPORTER-RELATED"/>
    <property type="match status" value="1"/>
</dbReference>
<feature type="transmembrane region" description="Helical" evidence="6">
    <location>
        <begin position="296"/>
        <end position="318"/>
    </location>
</feature>
<dbReference type="RefSeq" id="WP_116273662.1">
    <property type="nucleotide sequence ID" value="NZ_KZ859521.1"/>
</dbReference>
<feature type="transmembrane region" description="Helical" evidence="6">
    <location>
        <begin position="94"/>
        <end position="121"/>
    </location>
</feature>
<keyword evidence="3 6" id="KW-0812">Transmembrane</keyword>
<feature type="transmembrane region" description="Helical" evidence="6">
    <location>
        <begin position="373"/>
        <end position="397"/>
    </location>
</feature>
<feature type="transmembrane region" description="Helical" evidence="6">
    <location>
        <begin position="16"/>
        <end position="43"/>
    </location>
</feature>
<keyword evidence="5 6" id="KW-0472">Membrane</keyword>
<feature type="transmembrane region" description="Helical" evidence="6">
    <location>
        <begin position="161"/>
        <end position="180"/>
    </location>
</feature>
<feature type="transmembrane region" description="Helical" evidence="6">
    <location>
        <begin position="237"/>
        <end position="263"/>
    </location>
</feature>
<dbReference type="GO" id="GO:0005886">
    <property type="term" value="C:plasma membrane"/>
    <property type="evidence" value="ECO:0007669"/>
    <property type="project" value="UniProtKB-SubCell"/>
</dbReference>
<evidence type="ECO:0000256" key="5">
    <source>
        <dbReference type="ARBA" id="ARBA00023136"/>
    </source>
</evidence>
<protein>
    <submittedName>
        <fullName evidence="7">Amino acid permease</fullName>
    </submittedName>
</protein>
<comment type="subcellular location">
    <subcellularLocation>
        <location evidence="1">Cell membrane</location>
        <topology evidence="1">Multi-pass membrane protein</topology>
    </subcellularLocation>
</comment>
<dbReference type="Proteomes" id="UP000256748">
    <property type="component" value="Unassembled WGS sequence"/>
</dbReference>
<evidence type="ECO:0000256" key="2">
    <source>
        <dbReference type="ARBA" id="ARBA00022475"/>
    </source>
</evidence>
<dbReference type="Gene3D" id="1.20.1740.10">
    <property type="entry name" value="Amino acid/polyamine transporter I"/>
    <property type="match status" value="1"/>
</dbReference>
<feature type="transmembrane region" description="Helical" evidence="6">
    <location>
        <begin position="442"/>
        <end position="461"/>
    </location>
</feature>
<feature type="transmembrane region" description="Helical" evidence="6">
    <location>
        <begin position="339"/>
        <end position="361"/>
    </location>
</feature>
<dbReference type="AlphaFoldDB" id="A0A3E1BJ36"/>
<sequence>MDLHPHDGITLRKNAIGLLGVVFFVIATNGPLTVLMGAVPSAITFGNGIGLPGVFVLIGLIYLLFSVGFAAMAHHIKNAGAFYAYVSNGLGHPLGVGAAFMAITAYASLNLALYGMFGFFGSHLLTRITGLELPWWVVCAVFAIVVHFFSTRNIQFNGKMLGTLMLAEIAIILVFDAGVFNQGGGPDGLTLAPFAPSNVFVPALGSAIVFVISAFTGFETAAIYAEEARDAKRTVPLALYISVIVIMTLYAGSTWLLIAAYGIEEALKTAANNPGEIWFTMSTKLVGAWSADVMDVLMTTSLFAAILSFQNTLSRYLFSLGREGVIWRGFAVLHPKQQTPTIASGFQSVLMIAGIVAAGLYSLDPLTVLMPLAATPASIGIVVVQFLAALAVVGFFHTSKRDANLFQRLIAPSVSAIALGAVLIMMLMNVSLLTGGNPVFDWLLPTSVFAIGLFGVAYAMWLKRNRPAVYQNLARVLNEV</sequence>
<reference evidence="7 8" key="1">
    <citation type="submission" date="2017-03" db="EMBL/GenBank/DDBJ databases">
        <title>Genome analysis of Rhizobial strains effectives or ineffectives for nitrogen fixation isolated from bean seeds.</title>
        <authorList>
            <person name="Peralta H."/>
            <person name="Aguilar-Vera A."/>
            <person name="Mora Y."/>
            <person name="Vargas-Lagunas C."/>
            <person name="Girard L."/>
            <person name="Mora J."/>
        </authorList>
    </citation>
    <scope>NUCLEOTIDE SEQUENCE [LARGE SCALE GENOMIC DNA]</scope>
    <source>
        <strain evidence="7 8">CCGM5</strain>
    </source>
</reference>
<evidence type="ECO:0000256" key="1">
    <source>
        <dbReference type="ARBA" id="ARBA00004651"/>
    </source>
</evidence>
<proteinExistence type="predicted"/>
<accession>A0A3E1BJ36</accession>
<name>A0A3E1BJ36_RHILT</name>
<dbReference type="InterPro" id="IPR002293">
    <property type="entry name" value="AA/rel_permease1"/>
</dbReference>
<dbReference type="InterPro" id="IPR050367">
    <property type="entry name" value="APC_superfamily"/>
</dbReference>
<evidence type="ECO:0000313" key="7">
    <source>
        <dbReference type="EMBL" id="RFB92980.1"/>
    </source>
</evidence>
<evidence type="ECO:0000256" key="6">
    <source>
        <dbReference type="SAM" id="Phobius"/>
    </source>
</evidence>
<evidence type="ECO:0000256" key="4">
    <source>
        <dbReference type="ARBA" id="ARBA00022989"/>
    </source>
</evidence>